<dbReference type="SUPFAM" id="SSF81383">
    <property type="entry name" value="F-box domain"/>
    <property type="match status" value="1"/>
</dbReference>
<dbReference type="PANTHER" id="PTHR31672">
    <property type="entry name" value="BNACNNG10540D PROTEIN"/>
    <property type="match status" value="1"/>
</dbReference>
<dbReference type="Gene3D" id="1.20.1280.50">
    <property type="match status" value="1"/>
</dbReference>
<dbReference type="InterPro" id="IPR050796">
    <property type="entry name" value="SCF_F-box_component"/>
</dbReference>
<dbReference type="NCBIfam" id="TIGR01640">
    <property type="entry name" value="F_box_assoc_1"/>
    <property type="match status" value="1"/>
</dbReference>
<comment type="caution">
    <text evidence="2">The sequence shown here is derived from an EMBL/GenBank/DDBJ whole genome shotgun (WGS) entry which is preliminary data.</text>
</comment>
<dbReference type="Proteomes" id="UP000594638">
    <property type="component" value="Unassembled WGS sequence"/>
</dbReference>
<evidence type="ECO:0000313" key="2">
    <source>
        <dbReference type="EMBL" id="CAA2965376.1"/>
    </source>
</evidence>
<evidence type="ECO:0000313" key="3">
    <source>
        <dbReference type="Proteomes" id="UP000594638"/>
    </source>
</evidence>
<proteinExistence type="predicted"/>
<dbReference type="Pfam" id="PF00646">
    <property type="entry name" value="F-box"/>
    <property type="match status" value="1"/>
</dbReference>
<keyword evidence="3" id="KW-1185">Reference proteome</keyword>
<reference evidence="2 3" key="1">
    <citation type="submission" date="2019-12" db="EMBL/GenBank/DDBJ databases">
        <authorList>
            <person name="Alioto T."/>
            <person name="Alioto T."/>
            <person name="Gomez Garrido J."/>
        </authorList>
    </citation>
    <scope>NUCLEOTIDE SEQUENCE [LARGE SCALE GENOMIC DNA]</scope>
</reference>
<dbReference type="PROSITE" id="PS50181">
    <property type="entry name" value="FBOX"/>
    <property type="match status" value="1"/>
</dbReference>
<dbReference type="EMBL" id="CACTIH010001840">
    <property type="protein sequence ID" value="CAA2965376.1"/>
    <property type="molecule type" value="Genomic_DNA"/>
</dbReference>
<dbReference type="InterPro" id="IPR001810">
    <property type="entry name" value="F-box_dom"/>
</dbReference>
<protein>
    <submittedName>
        <fullName evidence="2">F-box kelch-repeat At3g23880-like</fullName>
    </submittedName>
</protein>
<dbReference type="OrthoDB" id="5314306at2759"/>
<dbReference type="PANTHER" id="PTHR31672:SF13">
    <property type="entry name" value="F-BOX PROTEIN CPR30-LIKE"/>
    <property type="match status" value="1"/>
</dbReference>
<feature type="domain" description="F-box" evidence="1">
    <location>
        <begin position="5"/>
        <end position="51"/>
    </location>
</feature>
<name>A0A8S0QDS1_OLEEU</name>
<dbReference type="InterPro" id="IPR017451">
    <property type="entry name" value="F-box-assoc_interact_dom"/>
</dbReference>
<dbReference type="Gramene" id="OE9A057129T1">
    <property type="protein sequence ID" value="OE9A057129C1"/>
    <property type="gene ID" value="OE9A057129"/>
</dbReference>
<dbReference type="SMART" id="SM00256">
    <property type="entry name" value="FBOX"/>
    <property type="match status" value="1"/>
</dbReference>
<dbReference type="InterPro" id="IPR036047">
    <property type="entry name" value="F-box-like_dom_sf"/>
</dbReference>
<dbReference type="AlphaFoldDB" id="A0A8S0QDS1"/>
<evidence type="ECO:0000259" key="1">
    <source>
        <dbReference type="PROSITE" id="PS50181"/>
    </source>
</evidence>
<accession>A0A8S0QDS1</accession>
<sequence>MRNHHDMFSCLPQDVIFQILLKLSVKSLLQLRCVSKSFACLISNHHFIKLLTYSTAPICGGGGTDTGDPRHLLYYESTDYTKQYISFHGATEFSLCKRLEVPFESFHGYLRLVGSSNGLICLFDTNYFTYIGTVILWNPSIRKFKILPDAHWFHRFTTEFSHMAVGFGFDYVSFDFKVVQILYDRDYESERGRQALVYQIKNESWRKIEVAVPCFMHNNWSSNVLVNEAVHWLAYTRLTADGHPNCIMAFSISAEVFKVMELPRDLELNFRELRLSPSVDEKSVALFVSYSDNAGERWDMWLMNDYGKVESWMKKYSIVQNHMVPLKFLNNGEDLLEMRGENLVLLDLEKEETKNLKVSGLPLSFNTAGFVPSLALLGDGHEVVPNIVPINGNGILINDQVMVASEIDGVSRNYEG</sequence>
<dbReference type="InterPro" id="IPR013187">
    <property type="entry name" value="F-box-assoc_dom_typ3"/>
</dbReference>
<organism evidence="2 3">
    <name type="scientific">Olea europaea subsp. europaea</name>
    <dbReference type="NCBI Taxonomy" id="158383"/>
    <lineage>
        <taxon>Eukaryota</taxon>
        <taxon>Viridiplantae</taxon>
        <taxon>Streptophyta</taxon>
        <taxon>Embryophyta</taxon>
        <taxon>Tracheophyta</taxon>
        <taxon>Spermatophyta</taxon>
        <taxon>Magnoliopsida</taxon>
        <taxon>eudicotyledons</taxon>
        <taxon>Gunneridae</taxon>
        <taxon>Pentapetalae</taxon>
        <taxon>asterids</taxon>
        <taxon>lamiids</taxon>
        <taxon>Lamiales</taxon>
        <taxon>Oleaceae</taxon>
        <taxon>Oleeae</taxon>
        <taxon>Olea</taxon>
    </lineage>
</organism>
<dbReference type="Pfam" id="PF08268">
    <property type="entry name" value="FBA_3"/>
    <property type="match status" value="1"/>
</dbReference>
<gene>
    <name evidence="2" type="ORF">OLEA9_A057129</name>
</gene>